<dbReference type="EMBL" id="AWUE01016709">
    <property type="protein sequence ID" value="OMO89656.1"/>
    <property type="molecule type" value="Genomic_DNA"/>
</dbReference>
<comment type="caution">
    <text evidence="1">The sequence shown here is derived from an EMBL/GenBank/DDBJ whole genome shotgun (WGS) entry which is preliminary data.</text>
</comment>
<organism evidence="1 2">
    <name type="scientific">Corchorus olitorius</name>
    <dbReference type="NCBI Taxonomy" id="93759"/>
    <lineage>
        <taxon>Eukaryota</taxon>
        <taxon>Viridiplantae</taxon>
        <taxon>Streptophyta</taxon>
        <taxon>Embryophyta</taxon>
        <taxon>Tracheophyta</taxon>
        <taxon>Spermatophyta</taxon>
        <taxon>Magnoliopsida</taxon>
        <taxon>eudicotyledons</taxon>
        <taxon>Gunneridae</taxon>
        <taxon>Pentapetalae</taxon>
        <taxon>rosids</taxon>
        <taxon>malvids</taxon>
        <taxon>Malvales</taxon>
        <taxon>Malvaceae</taxon>
        <taxon>Grewioideae</taxon>
        <taxon>Apeibeae</taxon>
        <taxon>Corchorus</taxon>
    </lineage>
</organism>
<sequence length="301" mass="34285">MGARRGNAEAARGREADFLLNLIINNESIDHWKLVGNNIYNFNISEPPLPDTGPPAELPATNQVQPQLQQSEPVTTSVSGFVCTVNEADEISAFNKDTPSPAEKYQSKEIGVGCWRSNQKVCISPGLTEEIIIALLGKGSIELLPTLAGQSSFKKRPYRYELMWTLHLSCEDAIRQGWNTAVNGSPPFKLTKKIKFVRESLKRWNKTVFGDLQRRKKNIEEELAQVQANIHSEGSTQKEINLRKEFETVLEQEHLHWMQKARSNWIVYGERNTRFFHVATKKRRRMNKIIRIKSMMGGHNG</sequence>
<dbReference type="OrthoDB" id="998851at2759"/>
<dbReference type="Proteomes" id="UP000187203">
    <property type="component" value="Unassembled WGS sequence"/>
</dbReference>
<protein>
    <submittedName>
        <fullName evidence="1">Uncharacterized protein</fullName>
    </submittedName>
</protein>
<reference evidence="2" key="1">
    <citation type="submission" date="2013-09" db="EMBL/GenBank/DDBJ databases">
        <title>Corchorus olitorius genome sequencing.</title>
        <authorList>
            <person name="Alam M."/>
            <person name="Haque M.S."/>
            <person name="Islam M.S."/>
            <person name="Emdad E.M."/>
            <person name="Islam M.M."/>
            <person name="Ahmed B."/>
            <person name="Halim A."/>
            <person name="Hossen Q.M.M."/>
            <person name="Hossain M.Z."/>
            <person name="Ahmed R."/>
            <person name="Khan M.M."/>
            <person name="Islam R."/>
            <person name="Rashid M.M."/>
            <person name="Khan S.A."/>
            <person name="Rahman M.S."/>
            <person name="Alam M."/>
            <person name="Yahiya A.S."/>
            <person name="Khan M.S."/>
            <person name="Azam M.S."/>
            <person name="Haque T."/>
            <person name="Lashkar M.Z.H."/>
            <person name="Akhand A.I."/>
            <person name="Morshed G."/>
            <person name="Roy S."/>
            <person name="Uddin K.S."/>
            <person name="Rabeya T."/>
            <person name="Hossain A.S."/>
            <person name="Chowdhury A."/>
            <person name="Snigdha A.R."/>
            <person name="Mortoza M.S."/>
            <person name="Matin S.A."/>
            <person name="Hoque S.M.E."/>
            <person name="Islam M.K."/>
            <person name="Roy D.K."/>
            <person name="Haider R."/>
            <person name="Moosa M.M."/>
            <person name="Elias S.M."/>
            <person name="Hasan A.M."/>
            <person name="Jahan S."/>
            <person name="Shafiuddin M."/>
            <person name="Mahmood N."/>
            <person name="Shommy N.S."/>
        </authorList>
    </citation>
    <scope>NUCLEOTIDE SEQUENCE [LARGE SCALE GENOMIC DNA]</scope>
    <source>
        <strain evidence="2">cv. O-4</strain>
    </source>
</reference>
<accession>A0A1R3J4F4</accession>
<keyword evidence="2" id="KW-1185">Reference proteome</keyword>
<gene>
    <name evidence="1" type="ORF">COLO4_19647</name>
</gene>
<name>A0A1R3J4F4_9ROSI</name>
<evidence type="ECO:0000313" key="2">
    <source>
        <dbReference type="Proteomes" id="UP000187203"/>
    </source>
</evidence>
<proteinExistence type="predicted"/>
<evidence type="ECO:0000313" key="1">
    <source>
        <dbReference type="EMBL" id="OMO89656.1"/>
    </source>
</evidence>
<dbReference type="AlphaFoldDB" id="A0A1R3J4F4"/>